<dbReference type="InterPro" id="IPR005135">
    <property type="entry name" value="Endo/exonuclease/phosphatase"/>
</dbReference>
<dbReference type="Gene3D" id="3.60.10.10">
    <property type="entry name" value="Endonuclease/exonuclease/phosphatase"/>
    <property type="match status" value="1"/>
</dbReference>
<comment type="caution">
    <text evidence="2">The sequence shown here is derived from an EMBL/GenBank/DDBJ whole genome shotgun (WGS) entry which is preliminary data.</text>
</comment>
<evidence type="ECO:0000313" key="2">
    <source>
        <dbReference type="EMBL" id="PIK40444.1"/>
    </source>
</evidence>
<sequence>MVNYAVEQQVFKNIGGVGAGIHFDKDYVSSGGAYGHFDRKESDSNRSNIIRRHAKDVKPDVFGITESWLRDDIDRTESGQDRRDTHNGISLGSLTVHYVRADIVSVEKSQLQGSFVKRSGSVITIGVVCLTPNSGEDDDGLLFDSIRKAAKSDVVIIGDFNFPDINWLDGSSGRNGNNF</sequence>
<reference evidence="2 3" key="1">
    <citation type="journal article" date="2017" name="PLoS Biol.">
        <title>The sea cucumber genome provides insights into morphological evolution and visceral regeneration.</title>
        <authorList>
            <person name="Zhang X."/>
            <person name="Sun L."/>
            <person name="Yuan J."/>
            <person name="Sun Y."/>
            <person name="Gao Y."/>
            <person name="Zhang L."/>
            <person name="Li S."/>
            <person name="Dai H."/>
            <person name="Hamel J.F."/>
            <person name="Liu C."/>
            <person name="Yu Y."/>
            <person name="Liu S."/>
            <person name="Lin W."/>
            <person name="Guo K."/>
            <person name="Jin S."/>
            <person name="Xu P."/>
            <person name="Storey K.B."/>
            <person name="Huan P."/>
            <person name="Zhang T."/>
            <person name="Zhou Y."/>
            <person name="Zhang J."/>
            <person name="Lin C."/>
            <person name="Li X."/>
            <person name="Xing L."/>
            <person name="Huo D."/>
            <person name="Sun M."/>
            <person name="Wang L."/>
            <person name="Mercier A."/>
            <person name="Li F."/>
            <person name="Yang H."/>
            <person name="Xiang J."/>
        </authorList>
    </citation>
    <scope>NUCLEOTIDE SEQUENCE [LARGE SCALE GENOMIC DNA]</scope>
    <source>
        <strain evidence="2">Shaxun</strain>
        <tissue evidence="2">Muscle</tissue>
    </source>
</reference>
<keyword evidence="3" id="KW-1185">Reference proteome</keyword>
<organism evidence="2 3">
    <name type="scientific">Stichopus japonicus</name>
    <name type="common">Sea cucumber</name>
    <dbReference type="NCBI Taxonomy" id="307972"/>
    <lineage>
        <taxon>Eukaryota</taxon>
        <taxon>Metazoa</taxon>
        <taxon>Echinodermata</taxon>
        <taxon>Eleutherozoa</taxon>
        <taxon>Echinozoa</taxon>
        <taxon>Holothuroidea</taxon>
        <taxon>Aspidochirotacea</taxon>
        <taxon>Aspidochirotida</taxon>
        <taxon>Stichopodidae</taxon>
        <taxon>Apostichopus</taxon>
    </lineage>
</organism>
<dbReference type="OrthoDB" id="8043011at2759"/>
<dbReference type="AlphaFoldDB" id="A0A2G8JXI1"/>
<dbReference type="EMBL" id="MRZV01001124">
    <property type="protein sequence ID" value="PIK40444.1"/>
    <property type="molecule type" value="Genomic_DNA"/>
</dbReference>
<dbReference type="SUPFAM" id="SSF56219">
    <property type="entry name" value="DNase I-like"/>
    <property type="match status" value="1"/>
</dbReference>
<gene>
    <name evidence="2" type="ORF">BSL78_22727</name>
</gene>
<dbReference type="Pfam" id="PF03372">
    <property type="entry name" value="Exo_endo_phos"/>
    <property type="match status" value="1"/>
</dbReference>
<dbReference type="InterPro" id="IPR036691">
    <property type="entry name" value="Endo/exonu/phosph_ase_sf"/>
</dbReference>
<protein>
    <recommendedName>
        <fullName evidence="1">Endonuclease/exonuclease/phosphatase domain-containing protein</fullName>
    </recommendedName>
</protein>
<evidence type="ECO:0000313" key="3">
    <source>
        <dbReference type="Proteomes" id="UP000230750"/>
    </source>
</evidence>
<dbReference type="Proteomes" id="UP000230750">
    <property type="component" value="Unassembled WGS sequence"/>
</dbReference>
<feature type="domain" description="Endonuclease/exonuclease/phosphatase" evidence="1">
    <location>
        <begin position="37"/>
        <end position="167"/>
    </location>
</feature>
<evidence type="ECO:0000259" key="1">
    <source>
        <dbReference type="Pfam" id="PF03372"/>
    </source>
</evidence>
<proteinExistence type="predicted"/>
<accession>A0A2G8JXI1</accession>
<name>A0A2G8JXI1_STIJA</name>